<dbReference type="RefSeq" id="XP_025423560.1">
    <property type="nucleotide sequence ID" value="XM_025567775.1"/>
</dbReference>
<sequence>MEQFIVSSNSALELKLVRKASDINDPKIAFYPEMTYQVFGIMEKIFGYKDLVVKMYYTASYLKLYINITYTSKVDSEKYGVNPDNIMEKLKDYITPDYLTNIDVFEKCLEDESSFKPFGNQLDQFILNFDGEEKKFEVYVTEDENSAFKEYFNQLQTFVLWYIDSSNFIDYDDSKWKIFIMYELFKNENGDTCYTPVGYSTIYEYYAYPDKIRPRISQMLILPPFQRKGLCAKLLNSVYKHYSFKSDVIDITVESPNEEFQLVRDFVDATNFHKLKTFDKEKLKKLNYREMVEEFKSLYKINQKQVRRVIEIILLEVTNRLDKDEYEKYKKFVKTRLNWPFQKKPTKLMLAMPAEEVEKIQKADSVEKLEELDVEYHELEPFYDKVIKRLEISL</sequence>
<keyword evidence="5" id="KW-0808">Transferase</keyword>
<dbReference type="InterPro" id="IPR048776">
    <property type="entry name" value="HAT1_C"/>
</dbReference>
<reference evidence="12 13" key="1">
    <citation type="submission" date="2025-04" db="UniProtKB">
        <authorList>
            <consortium name="RefSeq"/>
        </authorList>
    </citation>
    <scope>IDENTIFICATION</scope>
    <source>
        <tissue evidence="12 13">Whole body</tissue>
    </source>
</reference>
<evidence type="ECO:0000256" key="7">
    <source>
        <dbReference type="ARBA" id="ARBA00023315"/>
    </source>
</evidence>
<evidence type="ECO:0000256" key="4">
    <source>
        <dbReference type="ARBA" id="ARBA00021268"/>
    </source>
</evidence>
<evidence type="ECO:0000256" key="1">
    <source>
        <dbReference type="ARBA" id="ARBA00004123"/>
    </source>
</evidence>
<feature type="domain" description="Histone acetyl transferase HAT1 N-terminal" evidence="9">
    <location>
        <begin position="5"/>
        <end position="164"/>
    </location>
</feature>
<evidence type="ECO:0000313" key="11">
    <source>
        <dbReference type="Proteomes" id="UP000694846"/>
    </source>
</evidence>
<dbReference type="InterPro" id="IPR017380">
    <property type="entry name" value="Hist_AcTrfase_B-typ_cat-su"/>
</dbReference>
<dbReference type="GO" id="GO:0004402">
    <property type="term" value="F:histone acetyltransferase activity"/>
    <property type="evidence" value="ECO:0007669"/>
    <property type="project" value="InterPro"/>
</dbReference>
<dbReference type="GeneID" id="112692948"/>
<dbReference type="Gene3D" id="3.90.360.10">
    <property type="entry name" value="Histone acetyl transferase 1 (HAT1), N-terminal domain"/>
    <property type="match status" value="1"/>
</dbReference>
<feature type="domain" description="Histone acetyltransferase type B catalytic subunit C-terminal" evidence="10">
    <location>
        <begin position="264"/>
        <end position="315"/>
    </location>
</feature>
<dbReference type="GO" id="GO:0005634">
    <property type="term" value="C:nucleus"/>
    <property type="evidence" value="ECO:0007669"/>
    <property type="project" value="UniProtKB-SubCell"/>
</dbReference>
<keyword evidence="6" id="KW-0539">Nucleus</keyword>
<dbReference type="EC" id="2.3.1.48" evidence="3"/>
<evidence type="ECO:0000256" key="3">
    <source>
        <dbReference type="ARBA" id="ARBA00013184"/>
    </source>
</evidence>
<comment type="similarity">
    <text evidence="2">Belongs to the HAT1 family.</text>
</comment>
<dbReference type="Gene3D" id="3.40.630.30">
    <property type="match status" value="1"/>
</dbReference>
<dbReference type="GO" id="GO:0031509">
    <property type="term" value="P:subtelomeric heterochromatin formation"/>
    <property type="evidence" value="ECO:0007669"/>
    <property type="project" value="InterPro"/>
</dbReference>
<gene>
    <name evidence="12 13" type="primary">LOC112692948</name>
</gene>
<evidence type="ECO:0000259" key="9">
    <source>
        <dbReference type="Pfam" id="PF10394"/>
    </source>
</evidence>
<proteinExistence type="inferred from homology"/>
<keyword evidence="7" id="KW-0012">Acyltransferase</keyword>
<dbReference type="GO" id="GO:0000781">
    <property type="term" value="C:chromosome, telomeric region"/>
    <property type="evidence" value="ECO:0007669"/>
    <property type="project" value="GOC"/>
</dbReference>
<evidence type="ECO:0000256" key="8">
    <source>
        <dbReference type="ARBA" id="ARBA00048017"/>
    </source>
</evidence>
<dbReference type="Gene3D" id="1.10.10.390">
    <property type="match status" value="1"/>
</dbReference>
<dbReference type="AlphaFoldDB" id="A0A8B8GLU0"/>
<dbReference type="OrthoDB" id="10253098at2759"/>
<dbReference type="Pfam" id="PF21183">
    <property type="entry name" value="HAT1_C"/>
    <property type="match status" value="1"/>
</dbReference>
<dbReference type="Proteomes" id="UP000694846">
    <property type="component" value="Unplaced"/>
</dbReference>
<dbReference type="SUPFAM" id="SSF55729">
    <property type="entry name" value="Acyl-CoA N-acyltransferases (Nat)"/>
    <property type="match status" value="1"/>
</dbReference>
<evidence type="ECO:0000259" key="10">
    <source>
        <dbReference type="Pfam" id="PF21183"/>
    </source>
</evidence>
<accession>A0A8B8GLU0</accession>
<comment type="subcellular location">
    <subcellularLocation>
        <location evidence="1">Nucleus</location>
    </subcellularLocation>
</comment>
<dbReference type="InterPro" id="IPR013523">
    <property type="entry name" value="Hist_AcTrfase_HAT1_C"/>
</dbReference>
<dbReference type="GO" id="GO:0042393">
    <property type="term" value="F:histone binding"/>
    <property type="evidence" value="ECO:0007669"/>
    <property type="project" value="InterPro"/>
</dbReference>
<organism evidence="11 13">
    <name type="scientific">Sipha flava</name>
    <name type="common">yellow sugarcane aphid</name>
    <dbReference type="NCBI Taxonomy" id="143950"/>
    <lineage>
        <taxon>Eukaryota</taxon>
        <taxon>Metazoa</taxon>
        <taxon>Ecdysozoa</taxon>
        <taxon>Arthropoda</taxon>
        <taxon>Hexapoda</taxon>
        <taxon>Insecta</taxon>
        <taxon>Pterygota</taxon>
        <taxon>Neoptera</taxon>
        <taxon>Paraneoptera</taxon>
        <taxon>Hemiptera</taxon>
        <taxon>Sternorrhyncha</taxon>
        <taxon>Aphidomorpha</taxon>
        <taxon>Aphidoidea</taxon>
        <taxon>Aphididae</taxon>
        <taxon>Sipha</taxon>
    </lineage>
</organism>
<dbReference type="RefSeq" id="XP_025423561.1">
    <property type="nucleotide sequence ID" value="XM_025567776.1"/>
</dbReference>
<protein>
    <recommendedName>
        <fullName evidence="4">Histone acetyltransferase type B catalytic subunit</fullName>
        <ecNumber evidence="3">2.3.1.48</ecNumber>
    </recommendedName>
</protein>
<dbReference type="Pfam" id="PF10394">
    <property type="entry name" value="Hat1_N"/>
    <property type="match status" value="1"/>
</dbReference>
<dbReference type="InterPro" id="IPR037113">
    <property type="entry name" value="Hat1_N_sf"/>
</dbReference>
<comment type="catalytic activity">
    <reaction evidence="8">
        <text>L-lysyl-[protein] + acetyl-CoA = N(6)-acetyl-L-lysyl-[protein] + CoA + H(+)</text>
        <dbReference type="Rhea" id="RHEA:45948"/>
        <dbReference type="Rhea" id="RHEA-COMP:9752"/>
        <dbReference type="Rhea" id="RHEA-COMP:10731"/>
        <dbReference type="ChEBI" id="CHEBI:15378"/>
        <dbReference type="ChEBI" id="CHEBI:29969"/>
        <dbReference type="ChEBI" id="CHEBI:57287"/>
        <dbReference type="ChEBI" id="CHEBI:57288"/>
        <dbReference type="ChEBI" id="CHEBI:61930"/>
        <dbReference type="EC" id="2.3.1.48"/>
    </reaction>
</comment>
<evidence type="ECO:0000313" key="13">
    <source>
        <dbReference type="RefSeq" id="XP_025423561.1"/>
    </source>
</evidence>
<evidence type="ECO:0000313" key="12">
    <source>
        <dbReference type="RefSeq" id="XP_025423560.1"/>
    </source>
</evidence>
<evidence type="ECO:0000256" key="2">
    <source>
        <dbReference type="ARBA" id="ARBA00010543"/>
    </source>
</evidence>
<name>A0A8B8GLU0_9HEMI</name>
<evidence type="ECO:0000256" key="6">
    <source>
        <dbReference type="ARBA" id="ARBA00023242"/>
    </source>
</evidence>
<keyword evidence="11" id="KW-1185">Reference proteome</keyword>
<dbReference type="CTD" id="8520"/>
<dbReference type="PANTHER" id="PTHR12046">
    <property type="entry name" value="HISTONE ACETYLTRANSFERASE TYPE B CATALYTIC SUBUNIT"/>
    <property type="match status" value="1"/>
</dbReference>
<dbReference type="InterPro" id="IPR016181">
    <property type="entry name" value="Acyl_CoA_acyltransferase"/>
</dbReference>
<dbReference type="InterPro" id="IPR019467">
    <property type="entry name" value="Hat1_N"/>
</dbReference>
<evidence type="ECO:0000256" key="5">
    <source>
        <dbReference type="ARBA" id="ARBA00022679"/>
    </source>
</evidence>